<evidence type="ECO:0000259" key="6">
    <source>
        <dbReference type="Pfam" id="PF01957"/>
    </source>
</evidence>
<gene>
    <name evidence="8" type="ORF">SAMN03080617_01361</name>
</gene>
<reference evidence="9" key="1">
    <citation type="submission" date="2016-10" db="EMBL/GenBank/DDBJ databases">
        <authorList>
            <person name="Varghese N."/>
            <person name="Submissions S."/>
        </authorList>
    </citation>
    <scope>NUCLEOTIDE SEQUENCE [LARGE SCALE GENOMIC DNA]</scope>
    <source>
        <strain evidence="9">DSM 22703</strain>
    </source>
</reference>
<organism evidence="8 9">
    <name type="scientific">Algoriphagus alkaliphilus</name>
    <dbReference type="NCBI Taxonomy" id="279824"/>
    <lineage>
        <taxon>Bacteria</taxon>
        <taxon>Pseudomonadati</taxon>
        <taxon>Bacteroidota</taxon>
        <taxon>Cytophagia</taxon>
        <taxon>Cytophagales</taxon>
        <taxon>Cyclobacteriaceae</taxon>
        <taxon>Algoriphagus</taxon>
    </lineage>
</organism>
<evidence type="ECO:0000256" key="1">
    <source>
        <dbReference type="ARBA" id="ARBA00004141"/>
    </source>
</evidence>
<dbReference type="InterPro" id="IPR002810">
    <property type="entry name" value="NfeD-like_C"/>
</dbReference>
<dbReference type="PANTHER" id="PTHR33507">
    <property type="entry name" value="INNER MEMBRANE PROTEIN YBBJ"/>
    <property type="match status" value="1"/>
</dbReference>
<proteinExistence type="predicted"/>
<keyword evidence="4 5" id="KW-0472">Membrane</keyword>
<dbReference type="STRING" id="279824.SAMN03080617_01361"/>
<evidence type="ECO:0000313" key="9">
    <source>
        <dbReference type="Proteomes" id="UP000198756"/>
    </source>
</evidence>
<feature type="transmembrane region" description="Helical" evidence="5">
    <location>
        <begin position="6"/>
        <end position="24"/>
    </location>
</feature>
<dbReference type="AlphaFoldDB" id="A0A1G5WWV3"/>
<dbReference type="InterPro" id="IPR012340">
    <property type="entry name" value="NA-bd_OB-fold"/>
</dbReference>
<dbReference type="GO" id="GO:0005886">
    <property type="term" value="C:plasma membrane"/>
    <property type="evidence" value="ECO:0007669"/>
    <property type="project" value="TreeGrafter"/>
</dbReference>
<feature type="transmembrane region" description="Helical" evidence="5">
    <location>
        <begin position="29"/>
        <end position="47"/>
    </location>
</feature>
<evidence type="ECO:0000256" key="2">
    <source>
        <dbReference type="ARBA" id="ARBA00022692"/>
    </source>
</evidence>
<protein>
    <submittedName>
        <fullName evidence="8">NfeD-like C-terminal, partner-binding</fullName>
    </submittedName>
</protein>
<evidence type="ECO:0000259" key="7">
    <source>
        <dbReference type="Pfam" id="PF24961"/>
    </source>
</evidence>
<dbReference type="Proteomes" id="UP000198756">
    <property type="component" value="Unassembled WGS sequence"/>
</dbReference>
<feature type="domain" description="NfeD integral membrane" evidence="7">
    <location>
        <begin position="9"/>
        <end position="71"/>
    </location>
</feature>
<keyword evidence="2 5" id="KW-0812">Transmembrane</keyword>
<feature type="transmembrane region" description="Helical" evidence="5">
    <location>
        <begin position="53"/>
        <end position="73"/>
    </location>
</feature>
<feature type="domain" description="NfeD-like C-terminal" evidence="6">
    <location>
        <begin position="101"/>
        <end position="152"/>
    </location>
</feature>
<dbReference type="EMBL" id="FMXE01000008">
    <property type="protein sequence ID" value="SDA62420.1"/>
    <property type="molecule type" value="Genomic_DNA"/>
</dbReference>
<dbReference type="InterPro" id="IPR056739">
    <property type="entry name" value="NfeD_membrane"/>
</dbReference>
<dbReference type="RefSeq" id="WP_092729198.1">
    <property type="nucleotide sequence ID" value="NZ_FMXE01000008.1"/>
</dbReference>
<keyword evidence="3 5" id="KW-1133">Transmembrane helix</keyword>
<dbReference type="Gene3D" id="2.40.50.140">
    <property type="entry name" value="Nucleic acid-binding proteins"/>
    <property type="match status" value="1"/>
</dbReference>
<evidence type="ECO:0000256" key="5">
    <source>
        <dbReference type="SAM" id="Phobius"/>
    </source>
</evidence>
<dbReference type="Pfam" id="PF01957">
    <property type="entry name" value="NfeD"/>
    <property type="match status" value="1"/>
</dbReference>
<dbReference type="PANTHER" id="PTHR33507:SF3">
    <property type="entry name" value="INNER MEMBRANE PROTEIN YBBJ"/>
    <property type="match status" value="1"/>
</dbReference>
<comment type="subcellular location">
    <subcellularLocation>
        <location evidence="1">Membrane</location>
        <topology evidence="1">Multi-pass membrane protein</topology>
    </subcellularLocation>
</comment>
<dbReference type="Pfam" id="PF24961">
    <property type="entry name" value="NfeD_membrane"/>
    <property type="match status" value="1"/>
</dbReference>
<accession>A0A1G5WWV3</accession>
<evidence type="ECO:0000256" key="3">
    <source>
        <dbReference type="ARBA" id="ARBA00022989"/>
    </source>
</evidence>
<keyword evidence="9" id="KW-1185">Reference proteome</keyword>
<sequence>MTILILTSLLIIGLILLLLEVLFIPGTTIVGILGLGSTLAGIIYAFVSYDSETAYWIIGTAAVLNLIVVWYGFSSGIWNRFSLKSSMQGGAFDGRTLGLSVGMIGKAVSDIKPIGKAEFGDTSYEVKSEDGFIEVGREVRIIKIENNKIIVK</sequence>
<evidence type="ECO:0000313" key="8">
    <source>
        <dbReference type="EMBL" id="SDA62420.1"/>
    </source>
</evidence>
<evidence type="ECO:0000256" key="4">
    <source>
        <dbReference type="ARBA" id="ARBA00023136"/>
    </source>
</evidence>
<dbReference type="OrthoDB" id="1120520at2"/>
<name>A0A1G5WWV3_9BACT</name>
<dbReference type="InterPro" id="IPR052165">
    <property type="entry name" value="Membrane_assoc_protease"/>
</dbReference>